<proteinExistence type="predicted"/>
<feature type="compositionally biased region" description="Polar residues" evidence="1">
    <location>
        <begin position="19"/>
        <end position="30"/>
    </location>
</feature>
<protein>
    <submittedName>
        <fullName evidence="2">Uncharacterized protein</fullName>
    </submittedName>
</protein>
<feature type="region of interest" description="Disordered" evidence="1">
    <location>
        <begin position="19"/>
        <end position="41"/>
    </location>
</feature>
<name>A0A7V8UD93_9PSED</name>
<accession>A0A7V8UD93</accession>
<dbReference type="EMBL" id="VDLV01000016">
    <property type="protein sequence ID" value="MBA1378788.1"/>
    <property type="molecule type" value="Genomic_DNA"/>
</dbReference>
<dbReference type="Proteomes" id="UP000572407">
    <property type="component" value="Unassembled WGS sequence"/>
</dbReference>
<evidence type="ECO:0000256" key="1">
    <source>
        <dbReference type="SAM" id="MobiDB-lite"/>
    </source>
</evidence>
<comment type="caution">
    <text evidence="2">The sequence shown here is derived from an EMBL/GenBank/DDBJ whole genome shotgun (WGS) entry which is preliminary data.</text>
</comment>
<organism evidence="2 3">
    <name type="scientific">Pseudomonas brassicacearum subsp. neoaurantiaca</name>
    <dbReference type="NCBI Taxonomy" id="494916"/>
    <lineage>
        <taxon>Bacteria</taxon>
        <taxon>Pseudomonadati</taxon>
        <taxon>Pseudomonadota</taxon>
        <taxon>Gammaproteobacteria</taxon>
        <taxon>Pseudomonadales</taxon>
        <taxon>Pseudomonadaceae</taxon>
        <taxon>Pseudomonas</taxon>
    </lineage>
</organism>
<dbReference type="AlphaFoldDB" id="A0A7V8UD93"/>
<evidence type="ECO:0000313" key="2">
    <source>
        <dbReference type="EMBL" id="MBA1378788.1"/>
    </source>
</evidence>
<gene>
    <name evidence="2" type="ORF">FHK92_13325</name>
</gene>
<evidence type="ECO:0000313" key="3">
    <source>
        <dbReference type="Proteomes" id="UP000572407"/>
    </source>
</evidence>
<sequence>MGASLLAIAVDQLISMSTDPPLSRASSLPQVSLPEHRHRLSPSRNCACRLPVDFKESIKNRKSTRHSCRRPPCISTT</sequence>
<reference evidence="2 3" key="1">
    <citation type="submission" date="2019-06" db="EMBL/GenBank/DDBJ databases">
        <title>Analysis of the biodiversity of Brassica napus bacterial endophytes for the selection of potential efficient biofertilizers for rapeseed crops.</title>
        <authorList>
            <person name="Jimenez-Gomez A."/>
            <person name="Saati-Santamaria Z."/>
            <person name="Menendez E."/>
            <person name="Rivas R."/>
            <person name="Mateos P.F."/>
            <person name="Velazquez E."/>
            <person name="Garcia-Fraile P."/>
        </authorList>
    </citation>
    <scope>NUCLEOTIDE SEQUENCE [LARGE SCALE GENOMIC DNA]</scope>
    <source>
        <strain evidence="2 3">CDVBN10</strain>
    </source>
</reference>